<sequence length="155" mass="16374">MRPVLRVLWEDWADRALGLPRYETAGAAGADLRANLPEAQRAAGLELAPMQRMVVPTGLRLEIPEGFEAQIRPRSGLALKHGLTVPNTPGTIDSDYRGPLGVLLINLGAEPYLIAHGDRIAQMVVAPVVQADFLTVEGLGQTARGAGGFGSTGKG</sequence>
<dbReference type="AlphaFoldDB" id="A0A4U0YVL2"/>
<dbReference type="HAMAP" id="MF_00116">
    <property type="entry name" value="dUTPase_bact"/>
    <property type="match status" value="1"/>
</dbReference>
<evidence type="ECO:0000256" key="3">
    <source>
        <dbReference type="ARBA" id="ARBA00023080"/>
    </source>
</evidence>
<dbReference type="Gene3D" id="2.70.40.10">
    <property type="match status" value="1"/>
</dbReference>
<comment type="caution">
    <text evidence="5">Lacks conserved residue(s) required for the propagation of feature annotation.</text>
</comment>
<evidence type="ECO:0000259" key="6">
    <source>
        <dbReference type="Pfam" id="PF00692"/>
    </source>
</evidence>
<protein>
    <recommendedName>
        <fullName evidence="5">Deoxyuridine 5'-triphosphate nucleotidohydrolase</fullName>
        <shortName evidence="5">dUTPase</shortName>
        <ecNumber evidence="5">3.6.1.23</ecNumber>
    </recommendedName>
    <alternativeName>
        <fullName evidence="5">dUTP pyrophosphatase</fullName>
    </alternativeName>
</protein>
<reference evidence="7 8" key="1">
    <citation type="submission" date="2019-04" db="EMBL/GenBank/DDBJ databases">
        <title>Crypto-aerobic microbial life in anoxic (sulfidic) marine sediments.</title>
        <authorList>
            <person name="Bhattacharya S."/>
            <person name="Roy C."/>
            <person name="Mondal N."/>
            <person name="Sarkar J."/>
            <person name="Mandal S."/>
            <person name="Rameez M.J."/>
            <person name="Ghosh W."/>
        </authorList>
    </citation>
    <scope>NUCLEOTIDE SEQUENCE [LARGE SCALE GENOMIC DNA]</scope>
    <source>
        <strain evidence="7 8">SBBC</strain>
    </source>
</reference>
<dbReference type="InterPro" id="IPR036157">
    <property type="entry name" value="dUTPase-like_sf"/>
</dbReference>
<evidence type="ECO:0000256" key="4">
    <source>
        <dbReference type="ARBA" id="ARBA00047686"/>
    </source>
</evidence>
<comment type="catalytic activity">
    <reaction evidence="4 5">
        <text>dUTP + H2O = dUMP + diphosphate + H(+)</text>
        <dbReference type="Rhea" id="RHEA:10248"/>
        <dbReference type="ChEBI" id="CHEBI:15377"/>
        <dbReference type="ChEBI" id="CHEBI:15378"/>
        <dbReference type="ChEBI" id="CHEBI:33019"/>
        <dbReference type="ChEBI" id="CHEBI:61555"/>
        <dbReference type="ChEBI" id="CHEBI:246422"/>
        <dbReference type="EC" id="3.6.1.23"/>
    </reaction>
</comment>
<name>A0A4U0YVL2_9RHOB</name>
<dbReference type="EC" id="3.6.1.23" evidence="5"/>
<keyword evidence="5" id="KW-0460">Magnesium</keyword>
<keyword evidence="3 5" id="KW-0546">Nucleotide metabolism</keyword>
<evidence type="ECO:0000256" key="5">
    <source>
        <dbReference type="HAMAP-Rule" id="MF_00116"/>
    </source>
</evidence>
<dbReference type="GO" id="GO:0046081">
    <property type="term" value="P:dUTP catabolic process"/>
    <property type="evidence" value="ECO:0007669"/>
    <property type="project" value="InterPro"/>
</dbReference>
<accession>A0A4U0YVL2</accession>
<dbReference type="InterPro" id="IPR008181">
    <property type="entry name" value="dUTPase"/>
</dbReference>
<evidence type="ECO:0000256" key="1">
    <source>
        <dbReference type="ARBA" id="ARBA00006581"/>
    </source>
</evidence>
<dbReference type="RefSeq" id="WP_136793365.1">
    <property type="nucleotide sequence ID" value="NZ_SWAU01000154.1"/>
</dbReference>
<feature type="binding site" evidence="5">
    <location>
        <position position="87"/>
    </location>
    <ligand>
        <name>substrate</name>
    </ligand>
</feature>
<dbReference type="PANTHER" id="PTHR11241">
    <property type="entry name" value="DEOXYURIDINE 5'-TRIPHOSPHATE NUCLEOTIDOHYDROLASE"/>
    <property type="match status" value="1"/>
</dbReference>
<dbReference type="InterPro" id="IPR033704">
    <property type="entry name" value="dUTPase_trimeric"/>
</dbReference>
<comment type="similarity">
    <text evidence="1 5">Belongs to the dUTPase family.</text>
</comment>
<comment type="cofactor">
    <cofactor evidence="5">
        <name>Mg(2+)</name>
        <dbReference type="ChEBI" id="CHEBI:18420"/>
    </cofactor>
</comment>
<dbReference type="GO" id="GO:0004170">
    <property type="term" value="F:dUTP diphosphatase activity"/>
    <property type="evidence" value="ECO:0007669"/>
    <property type="project" value="UniProtKB-UniRule"/>
</dbReference>
<organism evidence="7 8">
    <name type="scientific">Cereibacter changlensis</name>
    <dbReference type="NCBI Taxonomy" id="402884"/>
    <lineage>
        <taxon>Bacteria</taxon>
        <taxon>Pseudomonadati</taxon>
        <taxon>Pseudomonadota</taxon>
        <taxon>Alphaproteobacteria</taxon>
        <taxon>Rhodobacterales</taxon>
        <taxon>Paracoccaceae</taxon>
        <taxon>Cereibacter</taxon>
    </lineage>
</organism>
<feature type="binding site" evidence="5">
    <location>
        <begin position="91"/>
        <end position="93"/>
    </location>
    <ligand>
        <name>substrate</name>
    </ligand>
</feature>
<evidence type="ECO:0000313" key="8">
    <source>
        <dbReference type="Proteomes" id="UP000306340"/>
    </source>
</evidence>
<feature type="domain" description="dUTPase-like" evidence="6">
    <location>
        <begin position="19"/>
        <end position="153"/>
    </location>
</feature>
<dbReference type="Pfam" id="PF00692">
    <property type="entry name" value="dUTPase"/>
    <property type="match status" value="1"/>
</dbReference>
<gene>
    <name evidence="5" type="primary">dut</name>
    <name evidence="7" type="ORF">FAZ78_15300</name>
</gene>
<comment type="caution">
    <text evidence="7">The sequence shown here is derived from an EMBL/GenBank/DDBJ whole genome shotgun (WGS) entry which is preliminary data.</text>
</comment>
<comment type="pathway">
    <text evidence="5">Pyrimidine metabolism; dUMP biosynthesis; dUMP from dCTP (dUTP route): step 2/2.</text>
</comment>
<dbReference type="NCBIfam" id="TIGR00576">
    <property type="entry name" value="dut"/>
    <property type="match status" value="1"/>
</dbReference>
<dbReference type="CDD" id="cd07557">
    <property type="entry name" value="trimeric_dUTPase"/>
    <property type="match status" value="1"/>
</dbReference>
<feature type="binding site" evidence="5">
    <location>
        <begin position="74"/>
        <end position="76"/>
    </location>
    <ligand>
        <name>substrate</name>
    </ligand>
</feature>
<proteinExistence type="inferred from homology"/>
<dbReference type="NCBIfam" id="NF001862">
    <property type="entry name" value="PRK00601.1"/>
    <property type="match status" value="1"/>
</dbReference>
<keyword evidence="5" id="KW-0479">Metal-binding</keyword>
<dbReference type="GO" id="GO:0000287">
    <property type="term" value="F:magnesium ion binding"/>
    <property type="evidence" value="ECO:0007669"/>
    <property type="project" value="UniProtKB-UniRule"/>
</dbReference>
<keyword evidence="2 5" id="KW-0378">Hydrolase</keyword>
<dbReference type="Proteomes" id="UP000306340">
    <property type="component" value="Unassembled WGS sequence"/>
</dbReference>
<comment type="function">
    <text evidence="5">This enzyme is involved in nucleotide metabolism: it produces dUMP, the immediate precursor of thymidine nucleotides and it decreases the intracellular concentration of dUTP so that uracil cannot be incorporated into DNA.</text>
</comment>
<evidence type="ECO:0000313" key="7">
    <source>
        <dbReference type="EMBL" id="TKA95738.1"/>
    </source>
</evidence>
<dbReference type="SUPFAM" id="SSF51283">
    <property type="entry name" value="dUTPase-like"/>
    <property type="match status" value="1"/>
</dbReference>
<dbReference type="UniPathway" id="UPA00610">
    <property type="reaction ID" value="UER00666"/>
</dbReference>
<dbReference type="InterPro" id="IPR029054">
    <property type="entry name" value="dUTPase-like"/>
</dbReference>
<dbReference type="PANTHER" id="PTHR11241:SF0">
    <property type="entry name" value="DEOXYURIDINE 5'-TRIPHOSPHATE NUCLEOTIDOHYDROLASE"/>
    <property type="match status" value="1"/>
</dbReference>
<dbReference type="EMBL" id="SWAU01000154">
    <property type="protein sequence ID" value="TKA95738.1"/>
    <property type="molecule type" value="Genomic_DNA"/>
</dbReference>
<evidence type="ECO:0000256" key="2">
    <source>
        <dbReference type="ARBA" id="ARBA00022801"/>
    </source>
</evidence>
<dbReference type="GO" id="GO:0006226">
    <property type="term" value="P:dUMP biosynthetic process"/>
    <property type="evidence" value="ECO:0007669"/>
    <property type="project" value="UniProtKB-UniRule"/>
</dbReference>